<dbReference type="Gene3D" id="3.40.50.720">
    <property type="entry name" value="NAD(P)-binding Rossmann-like Domain"/>
    <property type="match status" value="1"/>
</dbReference>
<dbReference type="InterPro" id="IPR020904">
    <property type="entry name" value="Sc_DH/Rdtase_CS"/>
</dbReference>
<proteinExistence type="inferred from homology"/>
<keyword evidence="3" id="KW-0521">NADP</keyword>
<dbReference type="PANTHER" id="PTHR44252:SF3">
    <property type="entry name" value="D-ERYTHRULOSE REDUCTASE-RELATED"/>
    <property type="match status" value="1"/>
</dbReference>
<feature type="non-terminal residue" evidence="6">
    <location>
        <position position="1"/>
    </location>
</feature>
<dbReference type="GO" id="GO:0050038">
    <property type="term" value="F:L-xylulose reductase (NADPH) activity"/>
    <property type="evidence" value="ECO:0007669"/>
    <property type="project" value="TreeGrafter"/>
</dbReference>
<dbReference type="Proteomes" id="UP001208570">
    <property type="component" value="Unassembled WGS sequence"/>
</dbReference>
<dbReference type="GO" id="GO:0004090">
    <property type="term" value="F:carbonyl reductase (NADPH) activity"/>
    <property type="evidence" value="ECO:0007669"/>
    <property type="project" value="TreeGrafter"/>
</dbReference>
<evidence type="ECO:0000313" key="7">
    <source>
        <dbReference type="Proteomes" id="UP001208570"/>
    </source>
</evidence>
<evidence type="ECO:0000256" key="4">
    <source>
        <dbReference type="ARBA" id="ARBA00023002"/>
    </source>
</evidence>
<keyword evidence="7" id="KW-1185">Reference proteome</keyword>
<keyword evidence="4" id="KW-0560">Oxidoreductase</keyword>
<reference evidence="6" key="1">
    <citation type="journal article" date="2023" name="Mol. Biol. Evol.">
        <title>Third-Generation Sequencing Reveals the Adaptive Role of the Epigenome in Three Deep-Sea Polychaetes.</title>
        <authorList>
            <person name="Perez M."/>
            <person name="Aroh O."/>
            <person name="Sun Y."/>
            <person name="Lan Y."/>
            <person name="Juniper S.K."/>
            <person name="Young C.R."/>
            <person name="Angers B."/>
            <person name="Qian P.Y."/>
        </authorList>
    </citation>
    <scope>NUCLEOTIDE SEQUENCE</scope>
    <source>
        <strain evidence="6">P08H-3</strain>
    </source>
</reference>
<dbReference type="AlphaFoldDB" id="A0AAD9NGQ5"/>
<dbReference type="EMBL" id="JAODUP010000010">
    <property type="protein sequence ID" value="KAK2169435.1"/>
    <property type="molecule type" value="Genomic_DNA"/>
</dbReference>
<evidence type="ECO:0000256" key="2">
    <source>
        <dbReference type="ARBA" id="ARBA00011881"/>
    </source>
</evidence>
<evidence type="ECO:0000256" key="1">
    <source>
        <dbReference type="ARBA" id="ARBA00006484"/>
    </source>
</evidence>
<evidence type="ECO:0000256" key="3">
    <source>
        <dbReference type="ARBA" id="ARBA00022857"/>
    </source>
</evidence>
<organism evidence="6 7">
    <name type="scientific">Paralvinella palmiformis</name>
    <dbReference type="NCBI Taxonomy" id="53620"/>
    <lineage>
        <taxon>Eukaryota</taxon>
        <taxon>Metazoa</taxon>
        <taxon>Spiralia</taxon>
        <taxon>Lophotrochozoa</taxon>
        <taxon>Annelida</taxon>
        <taxon>Polychaeta</taxon>
        <taxon>Sedentaria</taxon>
        <taxon>Canalipalpata</taxon>
        <taxon>Terebellida</taxon>
        <taxon>Terebelliformia</taxon>
        <taxon>Alvinellidae</taxon>
        <taxon>Paralvinella</taxon>
    </lineage>
</organism>
<protein>
    <recommendedName>
        <fullName evidence="8">L-xylulose reductase</fullName>
    </recommendedName>
</protein>
<comment type="caution">
    <text evidence="6">The sequence shown here is derived from an EMBL/GenBank/DDBJ whole genome shotgun (WGS) entry which is preliminary data.</text>
</comment>
<dbReference type="SUPFAM" id="SSF51735">
    <property type="entry name" value="NAD(P)-binding Rossmann-fold domains"/>
    <property type="match status" value="1"/>
</dbReference>
<dbReference type="PROSITE" id="PS00061">
    <property type="entry name" value="ADH_SHORT"/>
    <property type="match status" value="1"/>
</dbReference>
<evidence type="ECO:0000313" key="6">
    <source>
        <dbReference type="EMBL" id="KAK2169435.1"/>
    </source>
</evidence>
<dbReference type="PRINTS" id="PR00081">
    <property type="entry name" value="GDHRDH"/>
</dbReference>
<evidence type="ECO:0008006" key="8">
    <source>
        <dbReference type="Google" id="ProtNLM"/>
    </source>
</evidence>
<comment type="subunit">
    <text evidence="2">Homotetramer.</text>
</comment>
<dbReference type="GO" id="GO:0005997">
    <property type="term" value="P:xylulose metabolic process"/>
    <property type="evidence" value="ECO:0007669"/>
    <property type="project" value="TreeGrafter"/>
</dbReference>
<dbReference type="PRINTS" id="PR00080">
    <property type="entry name" value="SDRFAMILY"/>
</dbReference>
<name>A0AAD9NGQ5_9ANNE</name>
<gene>
    <name evidence="6" type="ORF">LSH36_10g12010</name>
</gene>
<dbReference type="GO" id="GO:0006006">
    <property type="term" value="P:glucose metabolic process"/>
    <property type="evidence" value="ECO:0007669"/>
    <property type="project" value="TreeGrafter"/>
</dbReference>
<sequence length="183" mass="19693">EILFNEKVALVTGVGKDIGREIAKALCKGGANVYGLSRTKELLDTLKEECPTIKTVCCDLSDWNTTRKAVQDIGPIDLLVNNAGIVILQSFFEVTPEVFDQVMAVNLKAVINVSQIAAKTMIDRSVGGAIVNISSISSKRALGNRTVYSASKAGLNQITKAMAVELGPHNVSTSIFDLLQWKL</sequence>
<comment type="similarity">
    <text evidence="1 5">Belongs to the short-chain dehydrogenases/reductases (SDR) family.</text>
</comment>
<dbReference type="PANTHER" id="PTHR44252">
    <property type="entry name" value="D-ERYTHRULOSE REDUCTASE"/>
    <property type="match status" value="1"/>
</dbReference>
<dbReference type="InterPro" id="IPR051737">
    <property type="entry name" value="L-xylulose/Carbonyl_redctase"/>
</dbReference>
<accession>A0AAD9NGQ5</accession>
<evidence type="ECO:0000256" key="5">
    <source>
        <dbReference type="RuleBase" id="RU000363"/>
    </source>
</evidence>
<dbReference type="InterPro" id="IPR002347">
    <property type="entry name" value="SDR_fam"/>
</dbReference>
<dbReference type="InterPro" id="IPR036291">
    <property type="entry name" value="NAD(P)-bd_dom_sf"/>
</dbReference>
<dbReference type="Pfam" id="PF00106">
    <property type="entry name" value="adh_short"/>
    <property type="match status" value="1"/>
</dbReference>